<name>A0ACC1HTY5_9FUNG</name>
<protein>
    <submittedName>
        <fullName evidence="1">Uncharacterized protein</fullName>
    </submittedName>
</protein>
<keyword evidence="2" id="KW-1185">Reference proteome</keyword>
<dbReference type="EMBL" id="JAMZIH010000061">
    <property type="protein sequence ID" value="KAJ1680060.1"/>
    <property type="molecule type" value="Genomic_DNA"/>
</dbReference>
<comment type="caution">
    <text evidence="1">The sequence shown here is derived from an EMBL/GenBank/DDBJ whole genome shotgun (WGS) entry which is preliminary data.</text>
</comment>
<proteinExistence type="predicted"/>
<evidence type="ECO:0000313" key="2">
    <source>
        <dbReference type="Proteomes" id="UP001145114"/>
    </source>
</evidence>
<gene>
    <name evidence="1" type="ORF">EV182_000771</name>
</gene>
<dbReference type="Proteomes" id="UP001145114">
    <property type="component" value="Unassembled WGS sequence"/>
</dbReference>
<reference evidence="1" key="1">
    <citation type="submission" date="2022-06" db="EMBL/GenBank/DDBJ databases">
        <title>Phylogenomic reconstructions and comparative analyses of Kickxellomycotina fungi.</title>
        <authorList>
            <person name="Reynolds N.K."/>
            <person name="Stajich J.E."/>
            <person name="Barry K."/>
            <person name="Grigoriev I.V."/>
            <person name="Crous P."/>
            <person name="Smith M.E."/>
        </authorList>
    </citation>
    <scope>NUCLEOTIDE SEQUENCE</scope>
    <source>
        <strain evidence="1">RSA 2271</strain>
    </source>
</reference>
<accession>A0ACC1HTY5</accession>
<evidence type="ECO:0000313" key="1">
    <source>
        <dbReference type="EMBL" id="KAJ1680060.1"/>
    </source>
</evidence>
<organism evidence="1 2">
    <name type="scientific">Spiromyces aspiralis</name>
    <dbReference type="NCBI Taxonomy" id="68401"/>
    <lineage>
        <taxon>Eukaryota</taxon>
        <taxon>Fungi</taxon>
        <taxon>Fungi incertae sedis</taxon>
        <taxon>Zoopagomycota</taxon>
        <taxon>Kickxellomycotina</taxon>
        <taxon>Kickxellomycetes</taxon>
        <taxon>Kickxellales</taxon>
        <taxon>Kickxellaceae</taxon>
        <taxon>Spiromyces</taxon>
    </lineage>
</organism>
<sequence>MAVLVSNEDGAHPPSSSVPTSPFYAQTKLLCKLLAPRNSWTVSLTIANVGSQDVMVKDIRLLDAGSSLSSPSQLSSNYTVISSSLTSGEDRCTLPHTMPLGTTFTVVYMLQLLNPGERRGHIRGNEGGLVSPNPSHSHPPITTTAAADPEMVDIGPVEISWHPHDRPQEAVSSVVVPPVSSHPLRPHGVIVESVFPPITTVRSPFRLQYYLTNNTRASISLRVTVQAATAIAFAGPKSVIMNLLPRSSQTLSLICVAFSAHGGDSPATAMTTSSGDNCVGSIQVPGLEIHPLLRPGDDGDSEAAGEGEYNQLDEELSDDDDDSEQDRLARPNCALKIHMLAKRYIYVHPVASCAAPTTLPS</sequence>